<name>A0A9N7UJK7_PLEPL</name>
<evidence type="ECO:0000256" key="1">
    <source>
        <dbReference type="ARBA" id="ARBA00022737"/>
    </source>
</evidence>
<dbReference type="InterPro" id="IPR019734">
    <property type="entry name" value="TPR_rpt"/>
</dbReference>
<evidence type="ECO:0000313" key="5">
    <source>
        <dbReference type="Proteomes" id="UP001153269"/>
    </source>
</evidence>
<gene>
    <name evidence="4" type="ORF">PLEPLA_LOCUS19323</name>
</gene>
<organism evidence="4 5">
    <name type="scientific">Pleuronectes platessa</name>
    <name type="common">European plaice</name>
    <dbReference type="NCBI Taxonomy" id="8262"/>
    <lineage>
        <taxon>Eukaryota</taxon>
        <taxon>Metazoa</taxon>
        <taxon>Chordata</taxon>
        <taxon>Craniata</taxon>
        <taxon>Vertebrata</taxon>
        <taxon>Euteleostomi</taxon>
        <taxon>Actinopterygii</taxon>
        <taxon>Neopterygii</taxon>
        <taxon>Teleostei</taxon>
        <taxon>Neoteleostei</taxon>
        <taxon>Acanthomorphata</taxon>
        <taxon>Carangaria</taxon>
        <taxon>Pleuronectiformes</taxon>
        <taxon>Pleuronectoidei</taxon>
        <taxon>Pleuronectidae</taxon>
        <taxon>Pleuronectes</taxon>
    </lineage>
</organism>
<dbReference type="Gene3D" id="1.25.40.10">
    <property type="entry name" value="Tetratricopeptide repeat domain"/>
    <property type="match status" value="3"/>
</dbReference>
<dbReference type="InterPro" id="IPR011990">
    <property type="entry name" value="TPR-like_helical_dom_sf"/>
</dbReference>
<dbReference type="GO" id="GO:0005829">
    <property type="term" value="C:cytosol"/>
    <property type="evidence" value="ECO:0007669"/>
    <property type="project" value="TreeGrafter"/>
</dbReference>
<dbReference type="PANTHER" id="PTHR10271">
    <property type="entry name" value="INTERFERON-INDUCED PROTEIN WITH TETRATRICOPEPTIDE REPEATS"/>
    <property type="match status" value="1"/>
</dbReference>
<accession>A0A9N7UJK7</accession>
<dbReference type="PANTHER" id="PTHR10271:SF14">
    <property type="entry name" value="INTERFERON-INDUCED PROTEIN WITH TETRATRICOPEPTIDE REPEATS-RELATED"/>
    <property type="match status" value="1"/>
</dbReference>
<evidence type="ECO:0000256" key="2">
    <source>
        <dbReference type="ARBA" id="ARBA00022803"/>
    </source>
</evidence>
<protein>
    <submittedName>
        <fullName evidence="4">Uncharacterized protein</fullName>
    </submittedName>
</protein>
<dbReference type="AlphaFoldDB" id="A0A9N7UJK7"/>
<comment type="caution">
    <text evidence="4">The sequence shown here is derived from an EMBL/GenBank/DDBJ whole genome shotgun (WGS) entry which is preliminary data.</text>
</comment>
<keyword evidence="5" id="KW-1185">Reference proteome</keyword>
<dbReference type="Pfam" id="PF13181">
    <property type="entry name" value="TPR_8"/>
    <property type="match status" value="1"/>
</dbReference>
<keyword evidence="2" id="KW-0802">TPR repeat</keyword>
<reference evidence="4" key="1">
    <citation type="submission" date="2020-03" db="EMBL/GenBank/DDBJ databases">
        <authorList>
            <person name="Weist P."/>
        </authorList>
    </citation>
    <scope>NUCLEOTIDE SEQUENCE</scope>
</reference>
<evidence type="ECO:0000313" key="4">
    <source>
        <dbReference type="EMBL" id="CAB1431278.1"/>
    </source>
</evidence>
<evidence type="ECO:0000256" key="3">
    <source>
        <dbReference type="ARBA" id="ARBA00038336"/>
    </source>
</evidence>
<dbReference type="GO" id="GO:0051607">
    <property type="term" value="P:defense response to virus"/>
    <property type="evidence" value="ECO:0007669"/>
    <property type="project" value="TreeGrafter"/>
</dbReference>
<sequence length="434" mass="50136">MRAAQSDTALEDRLGALQCHFTWDLDPGRSKLFSIRDKLQDIGTEEGYKWLGHIYNLQGYVHFQLGSIEEARSFFSRAAEAFRQIRNTVSEEGPWLVVTYGNQAWLHHHQGEQAESRARLSKIDGLMTEDPSQDELHPEICAEKAWTLMKFSREQKLLAADYFQRAIRMQPDVVEWQTSHVLALANTFKHSNLRANIWEKMKIAKDHDPENLYLAALYLEACTKKGQKVKDEAHALAQRVLRKPVSSYSGIKPLLRLYSTHVSMDEAIDLAEGALERHPDERYLKRCAAVCYKRKLILDRDSPLEHCMVDRAISLYREVISLYPDSSLKRRISLATIYAQSNHSQAAAEQIYEELLDSDLDPKGAQILYSCYAKHLHFIQKESHRSIEYHMKAAAIPHQSFYRDNSISILERIRDRNRNRMCTEIGTFLANLET</sequence>
<proteinExistence type="inferred from homology"/>
<keyword evidence="1" id="KW-0677">Repeat</keyword>
<dbReference type="FunFam" id="1.25.40.10:FF:000026">
    <property type="entry name" value="Interferon-induced protein with tetratricopeptide repeats 5"/>
    <property type="match status" value="1"/>
</dbReference>
<dbReference type="EMBL" id="CADEAL010001327">
    <property type="protein sequence ID" value="CAB1431278.1"/>
    <property type="molecule type" value="Genomic_DNA"/>
</dbReference>
<dbReference type="SUPFAM" id="SSF48452">
    <property type="entry name" value="TPR-like"/>
    <property type="match status" value="1"/>
</dbReference>
<dbReference type="Proteomes" id="UP001153269">
    <property type="component" value="Unassembled WGS sequence"/>
</dbReference>
<comment type="similarity">
    <text evidence="3">Belongs to the IFIT family.</text>
</comment>